<evidence type="ECO:0000313" key="2">
    <source>
        <dbReference type="Proteomes" id="UP000245202"/>
    </source>
</evidence>
<reference evidence="1 2" key="1">
    <citation type="submission" date="2017-08" db="EMBL/GenBank/DDBJ databases">
        <title>Substantial Increase in Enzyme Production by Combined Drug-Resistance Mutations in Paenibacillus agaridevorans.</title>
        <authorList>
            <person name="Tanaka Y."/>
            <person name="Funane K."/>
            <person name="Hosaka T."/>
            <person name="Shiwa Y."/>
            <person name="Fujita N."/>
            <person name="Miyazaki T."/>
            <person name="Yoshikawa H."/>
            <person name="Murakami K."/>
            <person name="Kasahara K."/>
            <person name="Inaoka T."/>
            <person name="Hiraga Y."/>
            <person name="Ochi K."/>
        </authorList>
    </citation>
    <scope>NUCLEOTIDE SEQUENCE [LARGE SCALE GENOMIC DNA]</scope>
    <source>
        <strain evidence="1 2">T-3040</strain>
    </source>
</reference>
<dbReference type="Proteomes" id="UP000245202">
    <property type="component" value="Unassembled WGS sequence"/>
</dbReference>
<evidence type="ECO:0000313" key="1">
    <source>
        <dbReference type="EMBL" id="GBG09221.1"/>
    </source>
</evidence>
<comment type="caution">
    <text evidence="1">The sequence shown here is derived from an EMBL/GenBank/DDBJ whole genome shotgun (WGS) entry which is preliminary data.</text>
</comment>
<organism evidence="1 2">
    <name type="scientific">Paenibacillus agaridevorans</name>
    <dbReference type="NCBI Taxonomy" id="171404"/>
    <lineage>
        <taxon>Bacteria</taxon>
        <taxon>Bacillati</taxon>
        <taxon>Bacillota</taxon>
        <taxon>Bacilli</taxon>
        <taxon>Bacillales</taxon>
        <taxon>Paenibacillaceae</taxon>
        <taxon>Paenibacillus</taxon>
    </lineage>
</organism>
<sequence>VVNARNVYGGTAKPQVEDAIGRAETALAGTSAWVAEYLERSK</sequence>
<feature type="non-terminal residue" evidence="1">
    <location>
        <position position="1"/>
    </location>
</feature>
<protein>
    <submittedName>
        <fullName evidence="1">Putative argininosuccinate lyase</fullName>
    </submittedName>
</protein>
<keyword evidence="2" id="KW-1185">Reference proteome</keyword>
<name>A0A2R5F0P9_9BACL</name>
<dbReference type="AlphaFoldDB" id="A0A2R5F0P9"/>
<dbReference type="GO" id="GO:0016829">
    <property type="term" value="F:lyase activity"/>
    <property type="evidence" value="ECO:0007669"/>
    <property type="project" value="UniProtKB-KW"/>
</dbReference>
<proteinExistence type="predicted"/>
<keyword evidence="1" id="KW-0456">Lyase</keyword>
<accession>A0A2R5F0P9</accession>
<gene>
    <name evidence="1" type="ORF">PAT3040_03862</name>
</gene>
<dbReference type="EMBL" id="BDQX01000202">
    <property type="protein sequence ID" value="GBG09221.1"/>
    <property type="molecule type" value="Genomic_DNA"/>
</dbReference>